<protein>
    <submittedName>
        <fullName evidence="1">Uncharacterized protein</fullName>
    </submittedName>
</protein>
<name>A0A4R6YBI0_9HYPH</name>
<keyword evidence="2" id="KW-1185">Reference proteome</keyword>
<dbReference type="Proteomes" id="UP000294958">
    <property type="component" value="Unassembled WGS sequence"/>
</dbReference>
<proteinExistence type="predicted"/>
<dbReference type="AlphaFoldDB" id="A0A4R6YBI0"/>
<organism evidence="1 2">
    <name type="scientific">Aquamicrobium defluvii</name>
    <dbReference type="NCBI Taxonomy" id="69279"/>
    <lineage>
        <taxon>Bacteria</taxon>
        <taxon>Pseudomonadati</taxon>
        <taxon>Pseudomonadota</taxon>
        <taxon>Alphaproteobacteria</taxon>
        <taxon>Hyphomicrobiales</taxon>
        <taxon>Phyllobacteriaceae</taxon>
        <taxon>Aquamicrobium</taxon>
    </lineage>
</organism>
<sequence length="54" mass="5996">MCRQVSPIVRFWAARIQCLILGFILLGLSFGQSSGAICTILAPWLNNRFAARKS</sequence>
<evidence type="ECO:0000313" key="2">
    <source>
        <dbReference type="Proteomes" id="UP000294958"/>
    </source>
</evidence>
<evidence type="ECO:0000313" key="1">
    <source>
        <dbReference type="EMBL" id="TDR32941.1"/>
    </source>
</evidence>
<dbReference type="EMBL" id="SNZF01000025">
    <property type="protein sequence ID" value="TDR32941.1"/>
    <property type="molecule type" value="Genomic_DNA"/>
</dbReference>
<gene>
    <name evidence="1" type="ORF">DES43_12571</name>
</gene>
<reference evidence="1 2" key="1">
    <citation type="submission" date="2019-03" db="EMBL/GenBank/DDBJ databases">
        <title>Genomic Encyclopedia of Type Strains, Phase IV (KMG-IV): sequencing the most valuable type-strain genomes for metagenomic binning, comparative biology and taxonomic classification.</title>
        <authorList>
            <person name="Goeker M."/>
        </authorList>
    </citation>
    <scope>NUCLEOTIDE SEQUENCE [LARGE SCALE GENOMIC DNA]</scope>
    <source>
        <strain evidence="1 2">DSM 11603</strain>
    </source>
</reference>
<comment type="caution">
    <text evidence="1">The sequence shown here is derived from an EMBL/GenBank/DDBJ whole genome shotgun (WGS) entry which is preliminary data.</text>
</comment>
<accession>A0A4R6YBI0</accession>